<gene>
    <name evidence="2" type="ORF">ACE5LO_21405</name>
</gene>
<comment type="caution">
    <text evidence="2">The sequence shown here is derived from an EMBL/GenBank/DDBJ whole genome shotgun (WGS) entry which is preliminary data.</text>
</comment>
<keyword evidence="3" id="KW-1185">Reference proteome</keyword>
<dbReference type="InterPro" id="IPR002711">
    <property type="entry name" value="HNH"/>
</dbReference>
<dbReference type="CDD" id="cd00085">
    <property type="entry name" value="HNHc"/>
    <property type="match status" value="1"/>
</dbReference>
<dbReference type="RefSeq" id="WP_375522014.1">
    <property type="nucleotide sequence ID" value="NZ_JBHIRY010000026.1"/>
</dbReference>
<reference evidence="2 3" key="1">
    <citation type="submission" date="2024-09" db="EMBL/GenBank/DDBJ databases">
        <title>Paenibacillus zeirhizospherea sp. nov., isolated from surface of the maize (Zea mays) roots in a horticulture field, Hungary.</title>
        <authorList>
            <person name="Marton D."/>
            <person name="Farkas M."/>
            <person name="Bedics A."/>
            <person name="Toth E."/>
            <person name="Tancsics A."/>
            <person name="Boka K."/>
            <person name="Marati G."/>
            <person name="Kriszt B."/>
            <person name="Cserhati M."/>
        </authorList>
    </citation>
    <scope>NUCLEOTIDE SEQUENCE [LARGE SCALE GENOMIC DNA]</scope>
    <source>
        <strain evidence="2 3">JCM 18446</strain>
    </source>
</reference>
<evidence type="ECO:0000259" key="1">
    <source>
        <dbReference type="Pfam" id="PF01844"/>
    </source>
</evidence>
<dbReference type="Gene3D" id="1.10.30.50">
    <property type="match status" value="1"/>
</dbReference>
<dbReference type="Pfam" id="PF01844">
    <property type="entry name" value="HNH"/>
    <property type="match status" value="1"/>
</dbReference>
<accession>A0ABV5C5Z3</accession>
<keyword evidence="2" id="KW-0540">Nuclease</keyword>
<organism evidence="2 3">
    <name type="scientific">Paenibacillus medicaginis</name>
    <dbReference type="NCBI Taxonomy" id="1470560"/>
    <lineage>
        <taxon>Bacteria</taxon>
        <taxon>Bacillati</taxon>
        <taxon>Bacillota</taxon>
        <taxon>Bacilli</taxon>
        <taxon>Bacillales</taxon>
        <taxon>Paenibacillaceae</taxon>
        <taxon>Paenibacillus</taxon>
    </lineage>
</organism>
<dbReference type="GO" id="GO:0004519">
    <property type="term" value="F:endonuclease activity"/>
    <property type="evidence" value="ECO:0007669"/>
    <property type="project" value="UniProtKB-KW"/>
</dbReference>
<proteinExistence type="predicted"/>
<feature type="domain" description="HNH" evidence="1">
    <location>
        <begin position="189"/>
        <end position="246"/>
    </location>
</feature>
<dbReference type="InterPro" id="IPR003615">
    <property type="entry name" value="HNH_nuc"/>
</dbReference>
<evidence type="ECO:0000313" key="3">
    <source>
        <dbReference type="Proteomes" id="UP001580430"/>
    </source>
</evidence>
<keyword evidence="2" id="KW-0255">Endonuclease</keyword>
<sequence length="268" mass="30650">MPIDMESLEIGAEYVRDTLAPLLGYKSRQAISRGIVTPVDENIIILFVTKIKQKSDTQYHDYFIEEGLLHMEGETSHTNDKRIINAEANKDLIYLFYRDIHHTPFKYYGRAFLVDYKQYSDKPSIFILSTSVNQALSASALSTEQNKTNSVEINFIADEEGATKTRIHVSYERSIKNRTKAIEIHGTTCKACGFKFNEFYGEDLANNFIEIHHTVPLSELKEGTSINSLTDLVPLCSNCHSMIHRRRNRVMTVVELQSIIKAQKYSSK</sequence>
<dbReference type="EMBL" id="JBHIRY010000026">
    <property type="protein sequence ID" value="MFB5762937.1"/>
    <property type="molecule type" value="Genomic_DNA"/>
</dbReference>
<evidence type="ECO:0000313" key="2">
    <source>
        <dbReference type="EMBL" id="MFB5762937.1"/>
    </source>
</evidence>
<name>A0ABV5C5Z3_9BACL</name>
<dbReference type="Proteomes" id="UP001580430">
    <property type="component" value="Unassembled WGS sequence"/>
</dbReference>
<protein>
    <submittedName>
        <fullName evidence="2">HNH endonuclease</fullName>
    </submittedName>
</protein>
<keyword evidence="2" id="KW-0378">Hydrolase</keyword>